<feature type="transmembrane region" description="Helical" evidence="1">
    <location>
        <begin position="121"/>
        <end position="139"/>
    </location>
</feature>
<feature type="transmembrane region" description="Helical" evidence="1">
    <location>
        <begin position="208"/>
        <end position="230"/>
    </location>
</feature>
<reference evidence="3 4" key="1">
    <citation type="submission" date="2016-11" db="EMBL/GenBank/DDBJ databases">
        <title>Paenibacillus species isolates.</title>
        <authorList>
            <person name="Beno S.M."/>
        </authorList>
    </citation>
    <scope>NUCLEOTIDE SEQUENCE [LARGE SCALE GENOMIC DNA]</scope>
    <source>
        <strain evidence="3 4">FSL H7-0443</strain>
    </source>
</reference>
<feature type="transmembrane region" description="Helical" evidence="1">
    <location>
        <begin position="12"/>
        <end position="29"/>
    </location>
</feature>
<feature type="domain" description="Peptidase M56" evidence="2">
    <location>
        <begin position="7"/>
        <end position="287"/>
    </location>
</feature>
<dbReference type="PANTHER" id="PTHR34978:SF3">
    <property type="entry name" value="SLR0241 PROTEIN"/>
    <property type="match status" value="1"/>
</dbReference>
<dbReference type="AlphaFoldDB" id="A0A1R0ZN61"/>
<name>A0A1R0ZN61_9BACL</name>
<keyword evidence="1" id="KW-1133">Transmembrane helix</keyword>
<dbReference type="RefSeq" id="WP_076282815.1">
    <property type="nucleotide sequence ID" value="NZ_MPTW01000001.1"/>
</dbReference>
<evidence type="ECO:0000259" key="2">
    <source>
        <dbReference type="Pfam" id="PF05569"/>
    </source>
</evidence>
<comment type="caution">
    <text evidence="3">The sequence shown here is derived from an EMBL/GenBank/DDBJ whole genome shotgun (WGS) entry which is preliminary data.</text>
</comment>
<dbReference type="OrthoDB" id="9804799at2"/>
<feature type="transmembrane region" description="Helical" evidence="1">
    <location>
        <begin position="38"/>
        <end position="61"/>
    </location>
</feature>
<dbReference type="Pfam" id="PF05569">
    <property type="entry name" value="Peptidase_M56"/>
    <property type="match status" value="1"/>
</dbReference>
<evidence type="ECO:0000256" key="1">
    <source>
        <dbReference type="SAM" id="Phobius"/>
    </source>
</evidence>
<organism evidence="3 4">
    <name type="scientific">Paenibacillus odorifer</name>
    <dbReference type="NCBI Taxonomy" id="189426"/>
    <lineage>
        <taxon>Bacteria</taxon>
        <taxon>Bacillati</taxon>
        <taxon>Bacillota</taxon>
        <taxon>Bacilli</taxon>
        <taxon>Bacillales</taxon>
        <taxon>Paenibacillaceae</taxon>
        <taxon>Paenibacillus</taxon>
    </lineage>
</organism>
<feature type="transmembrane region" description="Helical" evidence="1">
    <location>
        <begin position="294"/>
        <end position="314"/>
    </location>
</feature>
<dbReference type="CDD" id="cd07341">
    <property type="entry name" value="M56_BlaR1_MecR1_like"/>
    <property type="match status" value="1"/>
</dbReference>
<proteinExistence type="predicted"/>
<dbReference type="EMBL" id="MPTW01000001">
    <property type="protein sequence ID" value="OME74192.1"/>
    <property type="molecule type" value="Genomic_DNA"/>
</dbReference>
<keyword evidence="1" id="KW-0812">Transmembrane</keyword>
<keyword evidence="1" id="KW-0472">Membrane</keyword>
<sequence>MDQLFEQLLNMSITGSYVIVFIIVARLFLRKVPKIFSYALWSVVLIRLLCPFSIESIFSVIPSEVQNSPLNKLYTQTPQIQNVINTSEQAVNNISPVPIPSTPAAPSGIIPSNPSDAWINIGQYIWLIGIGLLLIYSIVATVRLSRDLRAATPLFENVYEHNGISTPFVFGFLKPRIYLPNGLSDHEKAYIIKHEQVHIHRCDHIIKLLAFVVLCIHWFNPVVWLAFYLMSDDMEQSCDESVIRQMGSGIKKEYSTSLLSLSTGRRFMGGSPLAFGESNTKGRIKNILNYKKPAFWVVLVAILVVAALCVGLISNPKNDPLTVKDYAEQFMEQNITSYENSTNVKMVDSKITKLEKIASFDDLFATPLEIWSLEYRLKPDDPAKLKMTENVVDGFITEEGSMGKPILIFSIMNSTPQYLGVIRSGENDISTPAGQEMAVRVFLEANHHLPHETYSGKHILVKFPLTTGETSQLLLSQPVIQGDSGIWSVERWKDSNGNEYYNTPQTDVTIAEYYARLQTLADQGEEPALLDPLQVAMNYISNDIGMGQHVKLDQLVVDNEATADDFAITPESILMGYVFNLSLENHSFDFDNIEWLTMEDSARFKGLNINPDEDMPNGFYILNKYTYTDPLEVTEDTRYSIVDANAGALKEVSKQEFIEYFKRYTDFVPPCVITKKDGYVTSIAEKYMP</sequence>
<evidence type="ECO:0000313" key="3">
    <source>
        <dbReference type="EMBL" id="OME74192.1"/>
    </source>
</evidence>
<accession>A0A1R0ZN61</accession>
<gene>
    <name evidence="3" type="ORF">BSK65_00350</name>
</gene>
<dbReference type="PANTHER" id="PTHR34978">
    <property type="entry name" value="POSSIBLE SENSOR-TRANSDUCER PROTEIN BLAR"/>
    <property type="match status" value="1"/>
</dbReference>
<dbReference type="InterPro" id="IPR008756">
    <property type="entry name" value="Peptidase_M56"/>
</dbReference>
<protein>
    <recommendedName>
        <fullName evidence="2">Peptidase M56 domain-containing protein</fullName>
    </recommendedName>
</protein>
<dbReference type="InterPro" id="IPR052173">
    <property type="entry name" value="Beta-lactam_resp_regulator"/>
</dbReference>
<dbReference type="Proteomes" id="UP000187425">
    <property type="component" value="Unassembled WGS sequence"/>
</dbReference>
<evidence type="ECO:0000313" key="4">
    <source>
        <dbReference type="Proteomes" id="UP000187425"/>
    </source>
</evidence>